<keyword evidence="1" id="KW-0472">Membrane</keyword>
<feature type="transmembrane region" description="Helical" evidence="1">
    <location>
        <begin position="172"/>
        <end position="189"/>
    </location>
</feature>
<proteinExistence type="predicted"/>
<evidence type="ECO:0000313" key="2">
    <source>
        <dbReference type="EMBL" id="AIQ15229.1"/>
    </source>
</evidence>
<protein>
    <recommendedName>
        <fullName evidence="4">ABC transporter permease</fullName>
    </recommendedName>
</protein>
<evidence type="ECO:0008006" key="4">
    <source>
        <dbReference type="Google" id="ProtNLM"/>
    </source>
</evidence>
<dbReference type="Proteomes" id="UP000029409">
    <property type="component" value="Chromosome"/>
</dbReference>
<dbReference type="OrthoDB" id="9784784at2"/>
<keyword evidence="3" id="KW-1185">Reference proteome</keyword>
<organism evidence="2 3">
    <name type="scientific">Paenibacillus durus</name>
    <name type="common">Paenibacillus azotofixans</name>
    <dbReference type="NCBI Taxonomy" id="44251"/>
    <lineage>
        <taxon>Bacteria</taxon>
        <taxon>Bacillati</taxon>
        <taxon>Bacillota</taxon>
        <taxon>Bacilli</taxon>
        <taxon>Bacillales</taxon>
        <taxon>Paenibacillaceae</taxon>
        <taxon>Paenibacillus</taxon>
    </lineage>
</organism>
<sequence>MRKLISLEIRKHKLAGMLKGVLIANLAILAFMILVVFIDGSEFTTYPEVFEGLYISIRGTFIIFASALLSRLIIDEYKNNTMTLLFTYPISRMKLMYAKLIIVLLFTFVNIIVSNIVLGAIIVGINGFTNAIHGEITSNLLISELIKTGASAIYAAGIGLIPLYVGMRRKSVPATIVSAVLIVTLISSGSGEFRLGDLALVSVSLGLLGIAIAYLSIRGVERDDVA</sequence>
<feature type="transmembrane region" description="Helical" evidence="1">
    <location>
        <begin position="145"/>
        <end position="165"/>
    </location>
</feature>
<evidence type="ECO:0000256" key="1">
    <source>
        <dbReference type="SAM" id="Phobius"/>
    </source>
</evidence>
<keyword evidence="1" id="KW-1133">Transmembrane helix</keyword>
<dbReference type="Pfam" id="PF12730">
    <property type="entry name" value="ABC2_membrane_4"/>
    <property type="match status" value="1"/>
</dbReference>
<keyword evidence="1" id="KW-0812">Transmembrane</keyword>
<dbReference type="STRING" id="44251.PDUR_27770"/>
<name>A0A089J214_PAEDU</name>
<dbReference type="RefSeq" id="WP_052410428.1">
    <property type="nucleotide sequence ID" value="NZ_CP009288.1"/>
</dbReference>
<feature type="transmembrane region" description="Helical" evidence="1">
    <location>
        <begin position="21"/>
        <end position="38"/>
    </location>
</feature>
<dbReference type="eggNOG" id="ENOG502Z99C">
    <property type="taxonomic scope" value="Bacteria"/>
</dbReference>
<reference evidence="2 3" key="1">
    <citation type="submission" date="2014-08" db="EMBL/GenBank/DDBJ databases">
        <title>Comparative genomics of the Paenibacillus odorifer group.</title>
        <authorList>
            <person name="den Bakker H.C."/>
            <person name="Tsai Y.-C."/>
            <person name="Martin N."/>
            <person name="Korlach J."/>
            <person name="Wiedmann M."/>
        </authorList>
    </citation>
    <scope>NUCLEOTIDE SEQUENCE [LARGE SCALE GENOMIC DNA]</scope>
    <source>
        <strain evidence="2 3">DSM 1735</strain>
    </source>
</reference>
<dbReference type="AlphaFoldDB" id="A0A089J214"/>
<dbReference type="KEGG" id="pdu:PDUR_27770"/>
<evidence type="ECO:0000313" key="3">
    <source>
        <dbReference type="Proteomes" id="UP000029409"/>
    </source>
</evidence>
<feature type="transmembrane region" description="Helical" evidence="1">
    <location>
        <begin position="95"/>
        <end position="125"/>
    </location>
</feature>
<accession>A0A089J214</accession>
<feature type="transmembrane region" description="Helical" evidence="1">
    <location>
        <begin position="195"/>
        <end position="217"/>
    </location>
</feature>
<dbReference type="EMBL" id="CP009288">
    <property type="protein sequence ID" value="AIQ15229.1"/>
    <property type="molecule type" value="Genomic_DNA"/>
</dbReference>
<gene>
    <name evidence="2" type="ORF">PDUR_27770</name>
</gene>
<feature type="transmembrane region" description="Helical" evidence="1">
    <location>
        <begin position="53"/>
        <end position="74"/>
    </location>
</feature>